<evidence type="ECO:0000256" key="1">
    <source>
        <dbReference type="ARBA" id="ARBA00004863"/>
    </source>
</evidence>
<dbReference type="UniPathway" id="UPA00079"/>
<dbReference type="eggNOG" id="COG1427">
    <property type="taxonomic scope" value="Bacteria"/>
</dbReference>
<proteinExistence type="inferred from homology"/>
<dbReference type="CDD" id="cd13634">
    <property type="entry name" value="PBP2_Sco4506"/>
    <property type="match status" value="1"/>
</dbReference>
<sequence>MLPRVGHIQFLNCMPLYYGLVKKHALSEVHLIKGTPTELNNMLIEGHLDISPISAFQYGKHHRELELLPGLSVSSDGEVQSIFLISKIPINELDGKKIALTNTSATSQNLIKIILQEKYHIEPDYFESPPLLRNMLLEADAALLIGDAAIEACYHKPRGLFFYDLGEEWKAMTGQKMVYAVWAVRREYAGNNPEAVTKIIEAFNESMAYSVKNAPEIAAEIAKYENYSEEYLVNYFHTLEFDFTPCHQNGLATFFQKLTSLDLLSELPEIKFFSSASSFRD</sequence>
<dbReference type="RefSeq" id="WP_013625947.1">
    <property type="nucleotide sequence ID" value="NC_015172.1"/>
</dbReference>
<dbReference type="HAMAP" id="MF_00995">
    <property type="entry name" value="MqnA"/>
    <property type="match status" value="1"/>
</dbReference>
<evidence type="ECO:0000256" key="3">
    <source>
        <dbReference type="ARBA" id="ARBA00023239"/>
    </source>
</evidence>
<dbReference type="PANTHER" id="PTHR37690:SF1">
    <property type="entry name" value="CHORISMATE DEHYDRATASE"/>
    <property type="match status" value="1"/>
</dbReference>
<keyword evidence="6" id="KW-1185">Reference proteome</keyword>
<evidence type="ECO:0000313" key="5">
    <source>
        <dbReference type="EMBL" id="ADY57127.1"/>
    </source>
</evidence>
<comment type="catalytic activity">
    <reaction evidence="4">
        <text>chorismate = 3-[(1-carboxyvinyl)-oxy]benzoate + H2O</text>
        <dbReference type="Rhea" id="RHEA:40051"/>
        <dbReference type="ChEBI" id="CHEBI:15377"/>
        <dbReference type="ChEBI" id="CHEBI:29748"/>
        <dbReference type="ChEBI" id="CHEBI:76981"/>
        <dbReference type="EC" id="4.2.1.151"/>
    </reaction>
</comment>
<dbReference type="GO" id="GO:0009234">
    <property type="term" value="P:menaquinone biosynthetic process"/>
    <property type="evidence" value="ECO:0007669"/>
    <property type="project" value="UniProtKB-UniRule"/>
</dbReference>
<evidence type="ECO:0000313" key="6">
    <source>
        <dbReference type="Proteomes" id="UP000007488"/>
    </source>
</evidence>
<name>F0SYL5_SYNGF</name>
<dbReference type="KEGG" id="sgy:Sgly_2857"/>
<comment type="similarity">
    <text evidence="4">Belongs to the MqnA/MqnD family. MqnA subfamily.</text>
</comment>
<reference evidence="5 6" key="1">
    <citation type="journal article" date="2011" name="Stand. Genomic Sci.">
        <title>Complete genome sequence of Syntrophobotulus glycolicus type strain (FlGlyR).</title>
        <authorList>
            <person name="Han C."/>
            <person name="Mwirichia R."/>
            <person name="Chertkov O."/>
            <person name="Held B."/>
            <person name="Lapidus A."/>
            <person name="Nolan M."/>
            <person name="Lucas S."/>
            <person name="Hammon N."/>
            <person name="Deshpande S."/>
            <person name="Cheng J.F."/>
            <person name="Tapia R."/>
            <person name="Goodwin L."/>
            <person name="Pitluck S."/>
            <person name="Huntemann M."/>
            <person name="Liolios K."/>
            <person name="Ivanova N."/>
            <person name="Pagani I."/>
            <person name="Mavromatis K."/>
            <person name="Ovchinikova G."/>
            <person name="Pati A."/>
            <person name="Chen A."/>
            <person name="Palaniappan K."/>
            <person name="Land M."/>
            <person name="Hauser L."/>
            <person name="Brambilla E.M."/>
            <person name="Rohde M."/>
            <person name="Spring S."/>
            <person name="Sikorski J."/>
            <person name="Goker M."/>
            <person name="Woyke T."/>
            <person name="Bristow J."/>
            <person name="Eisen J.A."/>
            <person name="Markowitz V."/>
            <person name="Hugenholtz P."/>
            <person name="Kyrpides N.C."/>
            <person name="Klenk H.P."/>
            <person name="Detter J.C."/>
        </authorList>
    </citation>
    <scope>NUCLEOTIDE SEQUENCE [LARGE SCALE GENOMIC DNA]</scope>
    <source>
        <strain evidence="6">DSM 8271 / FlGlyR</strain>
    </source>
</reference>
<dbReference type="PANTHER" id="PTHR37690">
    <property type="entry name" value="CHORISMATE DEHYDRATASE"/>
    <property type="match status" value="1"/>
</dbReference>
<accession>F0SYL5</accession>
<dbReference type="Pfam" id="PF02621">
    <property type="entry name" value="VitK2_biosynth"/>
    <property type="match status" value="1"/>
</dbReference>
<dbReference type="SUPFAM" id="SSF53850">
    <property type="entry name" value="Periplasmic binding protein-like II"/>
    <property type="match status" value="1"/>
</dbReference>
<keyword evidence="3 4" id="KW-0456">Lyase</keyword>
<organism evidence="5 6">
    <name type="scientific">Syntrophobotulus glycolicus (strain DSM 8271 / FlGlyR)</name>
    <dbReference type="NCBI Taxonomy" id="645991"/>
    <lineage>
        <taxon>Bacteria</taxon>
        <taxon>Bacillati</taxon>
        <taxon>Bacillota</taxon>
        <taxon>Clostridia</taxon>
        <taxon>Eubacteriales</taxon>
        <taxon>Desulfitobacteriaceae</taxon>
        <taxon>Syntrophobotulus</taxon>
    </lineage>
</organism>
<dbReference type="InterPro" id="IPR003773">
    <property type="entry name" value="Menaquinone_biosynth"/>
</dbReference>
<dbReference type="GO" id="GO:0016836">
    <property type="term" value="F:hydro-lyase activity"/>
    <property type="evidence" value="ECO:0007669"/>
    <property type="project" value="UniProtKB-UniRule"/>
</dbReference>
<keyword evidence="2 4" id="KW-0474">Menaquinone biosynthesis</keyword>
<dbReference type="Proteomes" id="UP000007488">
    <property type="component" value="Chromosome"/>
</dbReference>
<gene>
    <name evidence="4" type="primary">mqnA</name>
    <name evidence="5" type="ordered locus">Sgly_2857</name>
</gene>
<protein>
    <recommendedName>
        <fullName evidence="4">Chorismate dehydratase</fullName>
        <ecNumber evidence="4">4.2.1.151</ecNumber>
    </recommendedName>
    <alternativeName>
        <fullName evidence="4">Menaquinone biosynthetic enzyme MqnA</fullName>
    </alternativeName>
</protein>
<dbReference type="AlphaFoldDB" id="F0SYL5"/>
<dbReference type="OrthoDB" id="9810112at2"/>
<evidence type="ECO:0000256" key="4">
    <source>
        <dbReference type="HAMAP-Rule" id="MF_00995"/>
    </source>
</evidence>
<dbReference type="EC" id="4.2.1.151" evidence="4"/>
<dbReference type="Gene3D" id="3.40.190.10">
    <property type="entry name" value="Periplasmic binding protein-like II"/>
    <property type="match status" value="2"/>
</dbReference>
<dbReference type="EMBL" id="CP002547">
    <property type="protein sequence ID" value="ADY57127.1"/>
    <property type="molecule type" value="Genomic_DNA"/>
</dbReference>
<evidence type="ECO:0000256" key="2">
    <source>
        <dbReference type="ARBA" id="ARBA00022428"/>
    </source>
</evidence>
<dbReference type="InterPro" id="IPR030868">
    <property type="entry name" value="MqnA"/>
</dbReference>
<reference evidence="6" key="2">
    <citation type="submission" date="2011-02" db="EMBL/GenBank/DDBJ databases">
        <title>The complete genome of Syntrophobotulus glycolicus DSM 8271.</title>
        <authorList>
            <person name="Lucas S."/>
            <person name="Copeland A."/>
            <person name="Lapidus A."/>
            <person name="Bruce D."/>
            <person name="Goodwin L."/>
            <person name="Pitluck S."/>
            <person name="Kyrpides N."/>
            <person name="Mavromatis K."/>
            <person name="Pagani I."/>
            <person name="Ivanova N."/>
            <person name="Mikhailova N."/>
            <person name="Chertkov O."/>
            <person name="Held B."/>
            <person name="Detter J.C."/>
            <person name="Tapia R."/>
            <person name="Han C."/>
            <person name="Land M."/>
            <person name="Hauser L."/>
            <person name="Markowitz V."/>
            <person name="Cheng J.-F."/>
            <person name="Hugenholtz P."/>
            <person name="Woyke T."/>
            <person name="Wu D."/>
            <person name="Spring S."/>
            <person name="Schroeder M."/>
            <person name="Brambilla E."/>
            <person name="Klenk H.-P."/>
            <person name="Eisen J.A."/>
        </authorList>
    </citation>
    <scope>NUCLEOTIDE SEQUENCE [LARGE SCALE GENOMIC DNA]</scope>
    <source>
        <strain evidence="6">DSM 8271 / FlGlyR</strain>
    </source>
</reference>
<dbReference type="HOGENOM" id="CLU_059898_0_0_9"/>
<dbReference type="STRING" id="645991.Sgly_2857"/>
<comment type="pathway">
    <text evidence="1 4">Quinol/quinone metabolism; menaquinone biosynthesis.</text>
</comment>
<comment type="function">
    <text evidence="4">Catalyzes the dehydration of chorismate into 3-[(1-carboxyvinyl)oxy]benzoate, a step in the biosynthesis of menaquinone (MK, vitamin K2).</text>
</comment>